<dbReference type="Pfam" id="PF02221">
    <property type="entry name" value="E1_DerP2_DerF2"/>
    <property type="match status" value="1"/>
</dbReference>
<feature type="domain" description="MD-2-related lipid-recognition" evidence="2">
    <location>
        <begin position="50"/>
        <end position="151"/>
    </location>
</feature>
<dbReference type="InterPro" id="IPR014756">
    <property type="entry name" value="Ig_E-set"/>
</dbReference>
<feature type="chain" id="PRO_5040403522" description="MD-2-related lipid-recognition domain-containing protein" evidence="1">
    <location>
        <begin position="20"/>
        <end position="160"/>
    </location>
</feature>
<proteinExistence type="predicted"/>
<comment type="caution">
    <text evidence="3">The sequence shown here is derived from an EMBL/GenBank/DDBJ whole genome shotgun (WGS) entry which is preliminary data.</text>
</comment>
<dbReference type="EMBL" id="JAIZAY010000001">
    <property type="protein sequence ID" value="KAJ8049664.1"/>
    <property type="molecule type" value="Genomic_DNA"/>
</dbReference>
<evidence type="ECO:0000313" key="4">
    <source>
        <dbReference type="Proteomes" id="UP001152320"/>
    </source>
</evidence>
<feature type="signal peptide" evidence="1">
    <location>
        <begin position="1"/>
        <end position="19"/>
    </location>
</feature>
<protein>
    <recommendedName>
        <fullName evidence="2">MD-2-related lipid-recognition domain-containing protein</fullName>
    </recommendedName>
</protein>
<gene>
    <name evidence="3" type="ORF">HOLleu_02508</name>
</gene>
<evidence type="ECO:0000313" key="3">
    <source>
        <dbReference type="EMBL" id="KAJ8049664.1"/>
    </source>
</evidence>
<evidence type="ECO:0000256" key="1">
    <source>
        <dbReference type="SAM" id="SignalP"/>
    </source>
</evidence>
<reference evidence="3" key="1">
    <citation type="submission" date="2021-10" db="EMBL/GenBank/DDBJ databases">
        <title>Tropical sea cucumber genome reveals ecological adaptation and Cuvierian tubules defense mechanism.</title>
        <authorList>
            <person name="Chen T."/>
        </authorList>
    </citation>
    <scope>NUCLEOTIDE SEQUENCE</scope>
    <source>
        <strain evidence="3">Nanhai2018</strain>
        <tissue evidence="3">Muscle</tissue>
    </source>
</reference>
<dbReference type="AlphaFoldDB" id="A0A9Q1HJT0"/>
<keyword evidence="4" id="KW-1185">Reference proteome</keyword>
<dbReference type="Gene3D" id="2.60.40.770">
    <property type="match status" value="1"/>
</dbReference>
<sequence>MKAFSLVLVLTFMWRSAKSFSLGINPADEAVVYDNVAAKPCTFSILGKWANTTELSFSPNPPTPNQPVTVYIRFTALDDVWYGSVHGNITRLEDKWVYSFDRAVCGTTVRCPVRKGETREYNETFPSPSTFVRSGTYRAWAVVVNQDDELIYDSTMQCAL</sequence>
<organism evidence="3 4">
    <name type="scientific">Holothuria leucospilota</name>
    <name type="common">Black long sea cucumber</name>
    <name type="synonym">Mertensiothuria leucospilota</name>
    <dbReference type="NCBI Taxonomy" id="206669"/>
    <lineage>
        <taxon>Eukaryota</taxon>
        <taxon>Metazoa</taxon>
        <taxon>Echinodermata</taxon>
        <taxon>Eleutherozoa</taxon>
        <taxon>Echinozoa</taxon>
        <taxon>Holothuroidea</taxon>
        <taxon>Aspidochirotacea</taxon>
        <taxon>Aspidochirotida</taxon>
        <taxon>Holothuriidae</taxon>
        <taxon>Holothuria</taxon>
    </lineage>
</organism>
<evidence type="ECO:0000259" key="2">
    <source>
        <dbReference type="Pfam" id="PF02221"/>
    </source>
</evidence>
<accession>A0A9Q1HJT0</accession>
<dbReference type="SUPFAM" id="SSF81296">
    <property type="entry name" value="E set domains"/>
    <property type="match status" value="1"/>
</dbReference>
<name>A0A9Q1HJT0_HOLLE</name>
<keyword evidence="1" id="KW-0732">Signal</keyword>
<dbReference type="Proteomes" id="UP001152320">
    <property type="component" value="Chromosome 1"/>
</dbReference>
<dbReference type="InterPro" id="IPR003172">
    <property type="entry name" value="ML_dom"/>
</dbReference>